<dbReference type="Pfam" id="PF08241">
    <property type="entry name" value="Methyltransf_11"/>
    <property type="match status" value="1"/>
</dbReference>
<keyword evidence="3" id="KW-1185">Reference proteome</keyword>
<organism evidence="2 3">
    <name type="scientific">Stereocaulon virgatum</name>
    <dbReference type="NCBI Taxonomy" id="373712"/>
    <lineage>
        <taxon>Eukaryota</taxon>
        <taxon>Fungi</taxon>
        <taxon>Dikarya</taxon>
        <taxon>Ascomycota</taxon>
        <taxon>Pezizomycotina</taxon>
        <taxon>Lecanoromycetes</taxon>
        <taxon>OSLEUM clade</taxon>
        <taxon>Lecanoromycetidae</taxon>
        <taxon>Lecanorales</taxon>
        <taxon>Lecanorineae</taxon>
        <taxon>Stereocaulaceae</taxon>
        <taxon>Stereocaulon</taxon>
    </lineage>
</organism>
<evidence type="ECO:0000313" key="2">
    <source>
        <dbReference type="EMBL" id="KAL2043712.1"/>
    </source>
</evidence>
<sequence length="119" mass="13165">MPQILARERACNVTSITISGQQSKMAKQLTAKEAASGEKDIDGTTLVRLNEGSLCYMELDANTMGDFFNKAIFDTVWISEAMSHLADKELSFRNAETLPKQSGKLVVSDLFRTEALNEM</sequence>
<accession>A0ABR4AGJ6</accession>
<dbReference type="Proteomes" id="UP001590950">
    <property type="component" value="Unassembled WGS sequence"/>
</dbReference>
<dbReference type="SUPFAM" id="SSF53335">
    <property type="entry name" value="S-adenosyl-L-methionine-dependent methyltransferases"/>
    <property type="match status" value="1"/>
</dbReference>
<dbReference type="InterPro" id="IPR013216">
    <property type="entry name" value="Methyltransf_11"/>
</dbReference>
<gene>
    <name evidence="2" type="ORF">N7G274_003231</name>
</gene>
<dbReference type="EMBL" id="JBEFKJ010000010">
    <property type="protein sequence ID" value="KAL2043712.1"/>
    <property type="molecule type" value="Genomic_DNA"/>
</dbReference>
<evidence type="ECO:0000313" key="3">
    <source>
        <dbReference type="Proteomes" id="UP001590950"/>
    </source>
</evidence>
<dbReference type="InterPro" id="IPR029063">
    <property type="entry name" value="SAM-dependent_MTases_sf"/>
</dbReference>
<feature type="domain" description="Methyltransferase type 11" evidence="1">
    <location>
        <begin position="5"/>
        <end position="107"/>
    </location>
</feature>
<proteinExistence type="predicted"/>
<evidence type="ECO:0000259" key="1">
    <source>
        <dbReference type="Pfam" id="PF08241"/>
    </source>
</evidence>
<protein>
    <recommendedName>
        <fullName evidence="1">Methyltransferase type 11 domain-containing protein</fullName>
    </recommendedName>
</protein>
<dbReference type="Gene3D" id="3.40.50.150">
    <property type="entry name" value="Vaccinia Virus protein VP39"/>
    <property type="match status" value="1"/>
</dbReference>
<name>A0ABR4AGJ6_9LECA</name>
<comment type="caution">
    <text evidence="2">The sequence shown here is derived from an EMBL/GenBank/DDBJ whole genome shotgun (WGS) entry which is preliminary data.</text>
</comment>
<reference evidence="2 3" key="1">
    <citation type="submission" date="2024-09" db="EMBL/GenBank/DDBJ databases">
        <title>Rethinking Asexuality: The Enigmatic Case of Functional Sexual Genes in Lepraria (Stereocaulaceae).</title>
        <authorList>
            <person name="Doellman M."/>
            <person name="Sun Y."/>
            <person name="Barcenas-Pena A."/>
            <person name="Lumbsch H.T."/>
            <person name="Grewe F."/>
        </authorList>
    </citation>
    <scope>NUCLEOTIDE SEQUENCE [LARGE SCALE GENOMIC DNA]</scope>
    <source>
        <strain evidence="2 3">Mercado 3170</strain>
    </source>
</reference>